<dbReference type="Gene3D" id="2.40.30.170">
    <property type="match status" value="1"/>
</dbReference>
<dbReference type="SUPFAM" id="SSF111369">
    <property type="entry name" value="HlyD-like secretion proteins"/>
    <property type="match status" value="1"/>
</dbReference>
<dbReference type="Gene3D" id="2.40.50.100">
    <property type="match status" value="1"/>
</dbReference>
<keyword evidence="5" id="KW-1185">Reference proteome</keyword>
<dbReference type="OrthoDB" id="7914255at2"/>
<proteinExistence type="inferred from homology"/>
<dbReference type="Proteomes" id="UP000282837">
    <property type="component" value="Unassembled WGS sequence"/>
</dbReference>
<dbReference type="EMBL" id="SACO01000004">
    <property type="protein sequence ID" value="RVU05694.1"/>
    <property type="molecule type" value="Genomic_DNA"/>
</dbReference>
<sequence>MRKVLALALLAALPLTACGEKAPEAERASMAVPSGPRITLRYSDVPDWQAVSAEITAQDQAQVLARSAGVLSSFTVRAGDRVTRGQLIGQISDDLGGGASVAAAARAQADVARQELERVRFLYQNGVYAKAKLDQAESMARMAQAQVHGASAAQRLVAPASGLVLRAEIPAGAAVAPGMVVAVVTSGPVLLRLDLPETLAVRVQHGALVELEGLAGHGVVQGRVTRIYPAVTAGRVSADVAMEGLDQRLIGHRVAARIATGMRRAILLPRGFVTTRYGLDYVNVVAKDGSISTVAVQTAKAQGDHVEILSGLNAGDTLVSGAGGAGVQGKGQ</sequence>
<comment type="caution">
    <text evidence="4">The sequence shown here is derived from an EMBL/GenBank/DDBJ whole genome shotgun (WGS) entry which is preliminary data.</text>
</comment>
<dbReference type="InterPro" id="IPR058627">
    <property type="entry name" value="MdtA-like_C"/>
</dbReference>
<evidence type="ECO:0000256" key="1">
    <source>
        <dbReference type="ARBA" id="ARBA00009477"/>
    </source>
</evidence>
<dbReference type="PANTHER" id="PTHR30469">
    <property type="entry name" value="MULTIDRUG RESISTANCE PROTEIN MDTA"/>
    <property type="match status" value="1"/>
</dbReference>
<comment type="similarity">
    <text evidence="1">Belongs to the membrane fusion protein (MFP) (TC 8.A.1) family.</text>
</comment>
<evidence type="ECO:0000313" key="5">
    <source>
        <dbReference type="Proteomes" id="UP000282837"/>
    </source>
</evidence>
<evidence type="ECO:0000313" key="4">
    <source>
        <dbReference type="EMBL" id="RVU05694.1"/>
    </source>
</evidence>
<dbReference type="NCBIfam" id="TIGR01730">
    <property type="entry name" value="RND_mfp"/>
    <property type="match status" value="1"/>
</dbReference>
<dbReference type="AlphaFoldDB" id="A0A437N6Z6"/>
<gene>
    <name evidence="4" type="ORF">EOE18_06790</name>
</gene>
<accession>A0A437N6Z6</accession>
<dbReference type="InterPro" id="IPR006143">
    <property type="entry name" value="RND_pump_MFP"/>
</dbReference>
<organism evidence="4 5">
    <name type="scientific">Novosphingobium umbonatum</name>
    <dbReference type="NCBI Taxonomy" id="1908524"/>
    <lineage>
        <taxon>Bacteria</taxon>
        <taxon>Pseudomonadati</taxon>
        <taxon>Pseudomonadota</taxon>
        <taxon>Alphaproteobacteria</taxon>
        <taxon>Sphingomonadales</taxon>
        <taxon>Sphingomonadaceae</taxon>
        <taxon>Novosphingobium</taxon>
    </lineage>
</organism>
<evidence type="ECO:0000256" key="2">
    <source>
        <dbReference type="SAM" id="SignalP"/>
    </source>
</evidence>
<keyword evidence="2" id="KW-0732">Signal</keyword>
<feature type="domain" description="Multidrug resistance protein MdtA-like C-terminal permuted SH3" evidence="3">
    <location>
        <begin position="265"/>
        <end position="319"/>
    </location>
</feature>
<dbReference type="PANTHER" id="PTHR30469:SF38">
    <property type="entry name" value="HLYD FAMILY SECRETION PROTEIN"/>
    <property type="match status" value="1"/>
</dbReference>
<dbReference type="GO" id="GO:1990281">
    <property type="term" value="C:efflux pump complex"/>
    <property type="evidence" value="ECO:0007669"/>
    <property type="project" value="TreeGrafter"/>
</dbReference>
<protein>
    <submittedName>
        <fullName evidence="4">Efflux RND transporter periplasmic adaptor subunit</fullName>
    </submittedName>
</protein>
<dbReference type="Pfam" id="PF25967">
    <property type="entry name" value="RND-MFP_C"/>
    <property type="match status" value="1"/>
</dbReference>
<feature type="chain" id="PRO_5018995606" evidence="2">
    <location>
        <begin position="18"/>
        <end position="332"/>
    </location>
</feature>
<evidence type="ECO:0000259" key="3">
    <source>
        <dbReference type="Pfam" id="PF25967"/>
    </source>
</evidence>
<feature type="signal peptide" evidence="2">
    <location>
        <begin position="1"/>
        <end position="17"/>
    </location>
</feature>
<reference evidence="4 5" key="1">
    <citation type="submission" date="2019-01" db="EMBL/GenBank/DDBJ databases">
        <authorList>
            <person name="Chen W.-M."/>
        </authorList>
    </citation>
    <scope>NUCLEOTIDE SEQUENCE [LARGE SCALE GENOMIC DNA]</scope>
    <source>
        <strain evidence="4 5">FSY-9</strain>
    </source>
</reference>
<dbReference type="GO" id="GO:0015562">
    <property type="term" value="F:efflux transmembrane transporter activity"/>
    <property type="evidence" value="ECO:0007669"/>
    <property type="project" value="TreeGrafter"/>
</dbReference>
<dbReference type="RefSeq" id="WP_127707579.1">
    <property type="nucleotide sequence ID" value="NZ_SACO01000004.1"/>
</dbReference>
<name>A0A437N6Z6_9SPHN</name>
<dbReference type="Gene3D" id="1.10.287.470">
    <property type="entry name" value="Helix hairpin bin"/>
    <property type="match status" value="1"/>
</dbReference>
<dbReference type="Gene3D" id="2.40.420.20">
    <property type="match status" value="1"/>
</dbReference>